<feature type="region of interest" description="Disordered" evidence="1">
    <location>
        <begin position="18"/>
        <end position="68"/>
    </location>
</feature>
<accession>A0A7I7XMA1</accession>
<protein>
    <submittedName>
        <fullName evidence="2">Uncharacterized protein</fullName>
    </submittedName>
</protein>
<feature type="compositionally biased region" description="Polar residues" evidence="1">
    <location>
        <begin position="50"/>
        <end position="68"/>
    </location>
</feature>
<evidence type="ECO:0000313" key="3">
    <source>
        <dbReference type="Proteomes" id="UP000466517"/>
    </source>
</evidence>
<dbReference type="EMBL" id="AP022610">
    <property type="protein sequence ID" value="BBZ30368.1"/>
    <property type="molecule type" value="Genomic_DNA"/>
</dbReference>
<keyword evidence="3" id="KW-1185">Reference proteome</keyword>
<gene>
    <name evidence="2" type="ORF">MMAD_46630</name>
</gene>
<dbReference type="KEGG" id="mmag:MMAD_46630"/>
<reference evidence="2 3" key="1">
    <citation type="journal article" date="2019" name="Emerg. Microbes Infect.">
        <title>Comprehensive subspecies identification of 175 nontuberculous mycobacteria species based on 7547 genomic profiles.</title>
        <authorList>
            <person name="Matsumoto Y."/>
            <person name="Kinjo T."/>
            <person name="Motooka D."/>
            <person name="Nabeya D."/>
            <person name="Jung N."/>
            <person name="Uechi K."/>
            <person name="Horii T."/>
            <person name="Iida T."/>
            <person name="Fujita J."/>
            <person name="Nakamura S."/>
        </authorList>
    </citation>
    <scope>NUCLEOTIDE SEQUENCE [LARGE SCALE GENOMIC DNA]</scope>
    <source>
        <strain evidence="2 3">JCM 13574</strain>
    </source>
</reference>
<evidence type="ECO:0000313" key="2">
    <source>
        <dbReference type="EMBL" id="BBZ30368.1"/>
    </source>
</evidence>
<organism evidence="2 3">
    <name type="scientific">Mycolicibacterium madagascariense</name>
    <dbReference type="NCBI Taxonomy" id="212765"/>
    <lineage>
        <taxon>Bacteria</taxon>
        <taxon>Bacillati</taxon>
        <taxon>Actinomycetota</taxon>
        <taxon>Actinomycetes</taxon>
        <taxon>Mycobacteriales</taxon>
        <taxon>Mycobacteriaceae</taxon>
        <taxon>Mycolicibacterium</taxon>
    </lineage>
</organism>
<dbReference type="Proteomes" id="UP000466517">
    <property type="component" value="Chromosome"/>
</dbReference>
<proteinExistence type="predicted"/>
<dbReference type="AlphaFoldDB" id="A0A7I7XMA1"/>
<evidence type="ECO:0000256" key="1">
    <source>
        <dbReference type="SAM" id="MobiDB-lite"/>
    </source>
</evidence>
<name>A0A7I7XMA1_9MYCO</name>
<sequence>MRVVRRASGAHFGVSYGVRSGVSGAGRTSDPWRTSQMRQPVRGPCRIARGSQTRSGRTSGYQTLSGMF</sequence>